<dbReference type="Gene3D" id="1.10.510.10">
    <property type="entry name" value="Transferase(Phosphotransferase) domain 1"/>
    <property type="match status" value="1"/>
</dbReference>
<dbReference type="Proteomes" id="UP000308133">
    <property type="component" value="Unassembled WGS sequence"/>
</dbReference>
<evidence type="ECO:0000256" key="9">
    <source>
        <dbReference type="SAM" id="MobiDB-lite"/>
    </source>
</evidence>
<dbReference type="GO" id="GO:0000245">
    <property type="term" value="P:spliceosomal complex assembly"/>
    <property type="evidence" value="ECO:0007669"/>
    <property type="project" value="TreeGrafter"/>
</dbReference>
<keyword evidence="3" id="KW-0808">Transferase</keyword>
<evidence type="ECO:0000256" key="4">
    <source>
        <dbReference type="ARBA" id="ARBA00022741"/>
    </source>
</evidence>
<dbReference type="PANTHER" id="PTHR47634:SF9">
    <property type="entry name" value="PROTEIN KINASE DOMAIN-CONTAINING PROTEIN-RELATED"/>
    <property type="match status" value="1"/>
</dbReference>
<organism evidence="11 12">
    <name type="scientific">Elsinoe australis</name>
    <dbReference type="NCBI Taxonomy" id="40998"/>
    <lineage>
        <taxon>Eukaryota</taxon>
        <taxon>Fungi</taxon>
        <taxon>Dikarya</taxon>
        <taxon>Ascomycota</taxon>
        <taxon>Pezizomycotina</taxon>
        <taxon>Dothideomycetes</taxon>
        <taxon>Dothideomycetidae</taxon>
        <taxon>Myriangiales</taxon>
        <taxon>Elsinoaceae</taxon>
        <taxon>Elsinoe</taxon>
    </lineage>
</organism>
<keyword evidence="2" id="KW-0723">Serine/threonine-protein kinase</keyword>
<dbReference type="InterPro" id="IPR011009">
    <property type="entry name" value="Kinase-like_dom_sf"/>
</dbReference>
<dbReference type="SMART" id="SM00220">
    <property type="entry name" value="S_TKc"/>
    <property type="match status" value="1"/>
</dbReference>
<dbReference type="InterPro" id="IPR051334">
    <property type="entry name" value="SRPK"/>
</dbReference>
<evidence type="ECO:0000313" key="11">
    <source>
        <dbReference type="EMBL" id="TKX24810.1"/>
    </source>
</evidence>
<name>A0A4U7B682_9PEZI</name>
<dbReference type="SUPFAM" id="SSF56112">
    <property type="entry name" value="Protein kinase-like (PK-like)"/>
    <property type="match status" value="1"/>
</dbReference>
<keyword evidence="4" id="KW-0547">Nucleotide-binding</keyword>
<evidence type="ECO:0000256" key="8">
    <source>
        <dbReference type="ARBA" id="ARBA00048679"/>
    </source>
</evidence>
<evidence type="ECO:0000256" key="7">
    <source>
        <dbReference type="ARBA" id="ARBA00047899"/>
    </source>
</evidence>
<comment type="caution">
    <text evidence="11">The sequence shown here is derived from an EMBL/GenBank/DDBJ whole genome shotgun (WGS) entry which is preliminary data.</text>
</comment>
<dbReference type="InterPro" id="IPR000719">
    <property type="entry name" value="Prot_kinase_dom"/>
</dbReference>
<keyword evidence="6" id="KW-0067">ATP-binding</keyword>
<proteinExistence type="predicted"/>
<dbReference type="EMBL" id="PTQR01000038">
    <property type="protein sequence ID" value="TKX24810.1"/>
    <property type="molecule type" value="Genomic_DNA"/>
</dbReference>
<sequence>MAHTANYNTNESSTTDPSIIEPSLLVEEETVRGYKPERYYPARIGEVFHDRYKIIGKLGYGSASTVWLCHDTSKECEYVALKIYINSSKVHRELPIYNHIKGLQSQHGGLHHLRALLDSFEIHGPHGKHICLVHEALGMNLDELRALVPDEMFEPDLVRHTLRDILRALHFLHVEAHIIHTDIQPRNILLGILDNTAFARFQREELEHPIPRKELSDRVVYLSRPMSVTKGAPKLSDLSEARFNSPQNVDLVMPDVYRAPEVVLGMPWSYSIDLWGFALTLWDVFEPKRLFRATGEDGRYSEEHHMAQMVAVMGPPPLEFLERSKRSHLFWDTEGNWKGTVPIPDISLETAEKRLQGDEKSLFLIFMRKTLQWRPEDRSDHTDVLMDEWLLADLIESGEVHGDKAQVLRVQGTKLHKSTKDPNEKRLVITFSVETAGGTRLESNHACDDGTSTQKLTRAGGG</sequence>
<evidence type="ECO:0000313" key="12">
    <source>
        <dbReference type="Proteomes" id="UP000308133"/>
    </source>
</evidence>
<evidence type="ECO:0000256" key="3">
    <source>
        <dbReference type="ARBA" id="ARBA00022679"/>
    </source>
</evidence>
<keyword evidence="5 11" id="KW-0418">Kinase</keyword>
<dbReference type="GO" id="GO:0005524">
    <property type="term" value="F:ATP binding"/>
    <property type="evidence" value="ECO:0007669"/>
    <property type="project" value="UniProtKB-KW"/>
</dbReference>
<reference evidence="11 12" key="1">
    <citation type="submission" date="2018-02" db="EMBL/GenBank/DDBJ databases">
        <title>Draft genome sequences of Elsinoe sp., causing black scab on jojoba.</title>
        <authorList>
            <person name="Stodart B."/>
            <person name="Jeffress S."/>
            <person name="Ash G."/>
            <person name="Arun Chinnappa K."/>
        </authorList>
    </citation>
    <scope>NUCLEOTIDE SEQUENCE [LARGE SCALE GENOMIC DNA]</scope>
    <source>
        <strain evidence="11 12">Hillstone_2</strain>
    </source>
</reference>
<dbReference type="Pfam" id="PF00069">
    <property type="entry name" value="Pkinase"/>
    <property type="match status" value="1"/>
</dbReference>
<feature type="region of interest" description="Disordered" evidence="9">
    <location>
        <begin position="442"/>
        <end position="462"/>
    </location>
</feature>
<dbReference type="GO" id="GO:0050684">
    <property type="term" value="P:regulation of mRNA processing"/>
    <property type="evidence" value="ECO:0007669"/>
    <property type="project" value="TreeGrafter"/>
</dbReference>
<evidence type="ECO:0000256" key="6">
    <source>
        <dbReference type="ARBA" id="ARBA00022840"/>
    </source>
</evidence>
<dbReference type="Gene3D" id="3.30.200.20">
    <property type="entry name" value="Phosphorylase Kinase, domain 1"/>
    <property type="match status" value="1"/>
</dbReference>
<evidence type="ECO:0000256" key="1">
    <source>
        <dbReference type="ARBA" id="ARBA00012513"/>
    </source>
</evidence>
<protein>
    <recommendedName>
        <fullName evidence="1">non-specific serine/threonine protein kinase</fullName>
        <ecNumber evidence="1">2.7.11.1</ecNumber>
    </recommendedName>
</protein>
<evidence type="ECO:0000259" key="10">
    <source>
        <dbReference type="PROSITE" id="PS50011"/>
    </source>
</evidence>
<feature type="domain" description="Protein kinase" evidence="10">
    <location>
        <begin position="52"/>
        <end position="390"/>
    </location>
</feature>
<dbReference type="PANTHER" id="PTHR47634">
    <property type="entry name" value="PROTEIN KINASE DOMAIN-CONTAINING PROTEIN-RELATED"/>
    <property type="match status" value="1"/>
</dbReference>
<evidence type="ECO:0000256" key="5">
    <source>
        <dbReference type="ARBA" id="ARBA00022777"/>
    </source>
</evidence>
<dbReference type="GO" id="GO:0004674">
    <property type="term" value="F:protein serine/threonine kinase activity"/>
    <property type="evidence" value="ECO:0007669"/>
    <property type="project" value="UniProtKB-KW"/>
</dbReference>
<comment type="catalytic activity">
    <reaction evidence="7">
        <text>L-threonyl-[protein] + ATP = O-phospho-L-threonyl-[protein] + ADP + H(+)</text>
        <dbReference type="Rhea" id="RHEA:46608"/>
        <dbReference type="Rhea" id="RHEA-COMP:11060"/>
        <dbReference type="Rhea" id="RHEA-COMP:11605"/>
        <dbReference type="ChEBI" id="CHEBI:15378"/>
        <dbReference type="ChEBI" id="CHEBI:30013"/>
        <dbReference type="ChEBI" id="CHEBI:30616"/>
        <dbReference type="ChEBI" id="CHEBI:61977"/>
        <dbReference type="ChEBI" id="CHEBI:456216"/>
        <dbReference type="EC" id="2.7.11.1"/>
    </reaction>
</comment>
<evidence type="ECO:0000256" key="2">
    <source>
        <dbReference type="ARBA" id="ARBA00022527"/>
    </source>
</evidence>
<comment type="catalytic activity">
    <reaction evidence="8">
        <text>L-seryl-[protein] + ATP = O-phospho-L-seryl-[protein] + ADP + H(+)</text>
        <dbReference type="Rhea" id="RHEA:17989"/>
        <dbReference type="Rhea" id="RHEA-COMP:9863"/>
        <dbReference type="Rhea" id="RHEA-COMP:11604"/>
        <dbReference type="ChEBI" id="CHEBI:15378"/>
        <dbReference type="ChEBI" id="CHEBI:29999"/>
        <dbReference type="ChEBI" id="CHEBI:30616"/>
        <dbReference type="ChEBI" id="CHEBI:83421"/>
        <dbReference type="ChEBI" id="CHEBI:456216"/>
        <dbReference type="EC" id="2.7.11.1"/>
    </reaction>
</comment>
<accession>A0A4U7B682</accession>
<dbReference type="PROSITE" id="PS50011">
    <property type="entry name" value="PROTEIN_KINASE_DOM"/>
    <property type="match status" value="1"/>
</dbReference>
<dbReference type="EC" id="2.7.11.1" evidence="1"/>
<gene>
    <name evidence="11" type="ORF">C1H76_2985</name>
</gene>
<dbReference type="AlphaFoldDB" id="A0A4U7B682"/>